<keyword evidence="1" id="KW-0560">Oxidoreductase</keyword>
<sequence length="249" mass="26312">MPASAAAADACVFDHARDFLSRVPGLGPAALPAARPRVTLTFAQSLDGKISRTDRRLLLSGRESAAMTHRLRTMHDAILVGVGTVAFDDPQLTARLLPPAEAAAAPHPQPVVLDPHLRTPPTARLLAGPRADPRLRTPWLVAGPSHDRARRAELERCGATIIVVGDCDDAGRPRLEAVLEALRSRGVSRLMVEGGARIIQAFLDTRLVDLLLVTIAPVLVGSAGVPAVAAAGPELPTTASVLYEQFGRD</sequence>
<dbReference type="EC" id="1.1.1.302" evidence="1"/>
<comment type="caution">
    <text evidence="1">The sequence shown here is derived from an EMBL/GenBank/DDBJ whole genome shotgun (WGS) entry which is preliminary data.</text>
</comment>
<gene>
    <name evidence="1" type="primary">RIB7</name>
    <name evidence="1" type="ORF">H4R21_001965</name>
</gene>
<name>A0ACC1L9A7_9FUNG</name>
<proteinExistence type="predicted"/>
<feature type="non-terminal residue" evidence="1">
    <location>
        <position position="249"/>
    </location>
</feature>
<keyword evidence="2" id="KW-1185">Reference proteome</keyword>
<reference evidence="1" key="1">
    <citation type="submission" date="2022-07" db="EMBL/GenBank/DDBJ databases">
        <title>Phylogenomic reconstructions and comparative analyses of Kickxellomycotina fungi.</title>
        <authorList>
            <person name="Reynolds N.K."/>
            <person name="Stajich J.E."/>
            <person name="Barry K."/>
            <person name="Grigoriev I.V."/>
            <person name="Crous P."/>
            <person name="Smith M.E."/>
        </authorList>
    </citation>
    <scope>NUCLEOTIDE SEQUENCE</scope>
    <source>
        <strain evidence="1">BCRC 34780</strain>
    </source>
</reference>
<organism evidence="1 2">
    <name type="scientific">Coemansia helicoidea</name>
    <dbReference type="NCBI Taxonomy" id="1286919"/>
    <lineage>
        <taxon>Eukaryota</taxon>
        <taxon>Fungi</taxon>
        <taxon>Fungi incertae sedis</taxon>
        <taxon>Zoopagomycota</taxon>
        <taxon>Kickxellomycotina</taxon>
        <taxon>Kickxellomycetes</taxon>
        <taxon>Kickxellales</taxon>
        <taxon>Kickxellaceae</taxon>
        <taxon>Coemansia</taxon>
    </lineage>
</organism>
<evidence type="ECO:0000313" key="1">
    <source>
        <dbReference type="EMBL" id="KAJ2803630.1"/>
    </source>
</evidence>
<accession>A0ACC1L9A7</accession>
<evidence type="ECO:0000313" key="2">
    <source>
        <dbReference type="Proteomes" id="UP001140087"/>
    </source>
</evidence>
<dbReference type="EMBL" id="JANBUN010000456">
    <property type="protein sequence ID" value="KAJ2803630.1"/>
    <property type="molecule type" value="Genomic_DNA"/>
</dbReference>
<protein>
    <submittedName>
        <fullName evidence="1">2,5-diamino-6-(Ribosylamino)-4(3H)-pyrimidinone 5'-phosphate reductase</fullName>
        <ecNumber evidence="1">1.1.1.302</ecNumber>
    </submittedName>
</protein>
<dbReference type="Proteomes" id="UP001140087">
    <property type="component" value="Unassembled WGS sequence"/>
</dbReference>